<dbReference type="EMBL" id="ABYI02000024">
    <property type="protein sequence ID" value="EEG73467.1"/>
    <property type="molecule type" value="Genomic_DNA"/>
</dbReference>
<dbReference type="STRING" id="553973.CLOHYLEM_06413"/>
<dbReference type="AlphaFoldDB" id="C0C2V6"/>
<comment type="caution">
    <text evidence="1">The sequence shown here is derived from an EMBL/GenBank/DDBJ whole genome shotgun (WGS) entry which is preliminary data.</text>
</comment>
<reference evidence="1" key="1">
    <citation type="submission" date="2009-02" db="EMBL/GenBank/DDBJ databases">
        <authorList>
            <person name="Fulton L."/>
            <person name="Clifton S."/>
            <person name="Fulton B."/>
            <person name="Xu J."/>
            <person name="Minx P."/>
            <person name="Pepin K.H."/>
            <person name="Johnson M."/>
            <person name="Bhonagiri V."/>
            <person name="Nash W.E."/>
            <person name="Mardis E.R."/>
            <person name="Wilson R.K."/>
        </authorList>
    </citation>
    <scope>NUCLEOTIDE SEQUENCE [LARGE SCALE GENOMIC DNA]</scope>
    <source>
        <strain evidence="1">DSM 15053</strain>
    </source>
</reference>
<evidence type="ECO:0000313" key="1">
    <source>
        <dbReference type="EMBL" id="EEG73467.1"/>
    </source>
</evidence>
<gene>
    <name evidence="1" type="ORF">CLOHYLEM_06413</name>
</gene>
<dbReference type="HOGENOM" id="CLU_2859770_0_0_9"/>
<keyword evidence="2" id="KW-1185">Reference proteome</keyword>
<dbReference type="Proteomes" id="UP000004893">
    <property type="component" value="Unassembled WGS sequence"/>
</dbReference>
<protein>
    <submittedName>
        <fullName evidence="1">Uncharacterized protein</fullName>
    </submittedName>
</protein>
<organism evidence="1 2">
    <name type="scientific">[Clostridium] hylemonae DSM 15053</name>
    <dbReference type="NCBI Taxonomy" id="553973"/>
    <lineage>
        <taxon>Bacteria</taxon>
        <taxon>Bacillati</taxon>
        <taxon>Bacillota</taxon>
        <taxon>Clostridia</taxon>
        <taxon>Lachnospirales</taxon>
        <taxon>Lachnospiraceae</taxon>
    </lineage>
</organism>
<proteinExistence type="predicted"/>
<accession>C0C2V6</accession>
<name>C0C2V6_9FIRM</name>
<evidence type="ECO:0000313" key="2">
    <source>
        <dbReference type="Proteomes" id="UP000004893"/>
    </source>
</evidence>
<reference evidence="1" key="2">
    <citation type="submission" date="2013-06" db="EMBL/GenBank/DDBJ databases">
        <title>Draft genome sequence of Clostridium hylemonae (DSM 15053).</title>
        <authorList>
            <person name="Sudarsanam P."/>
            <person name="Ley R."/>
            <person name="Guruge J."/>
            <person name="Turnbaugh P.J."/>
            <person name="Mahowald M."/>
            <person name="Liep D."/>
            <person name="Gordon J."/>
        </authorList>
    </citation>
    <scope>NUCLEOTIDE SEQUENCE</scope>
    <source>
        <strain evidence="1">DSM 15053</strain>
    </source>
</reference>
<sequence length="64" mass="8146">MFHVKHFKTACHQIKHIQYNFDRHIIFNHIKFMYKNKNKMFHVKHLVDIITKRWYTKSMQKTER</sequence>